<feature type="transmembrane region" description="Helical" evidence="5">
    <location>
        <begin position="150"/>
        <end position="172"/>
    </location>
</feature>
<gene>
    <name evidence="6" type="ORF">S06H3_21420</name>
</gene>
<dbReference type="PANTHER" id="PTHR39344">
    <property type="entry name" value="UPF0182 PROTEIN SLL1060"/>
    <property type="match status" value="1"/>
</dbReference>
<keyword evidence="3 5" id="KW-1133">Transmembrane helix</keyword>
<keyword evidence="1" id="KW-1003">Cell membrane</keyword>
<evidence type="ECO:0000256" key="5">
    <source>
        <dbReference type="SAM" id="Phobius"/>
    </source>
</evidence>
<comment type="caution">
    <text evidence="6">The sequence shown here is derived from an EMBL/GenBank/DDBJ whole genome shotgun (WGS) entry which is preliminary data.</text>
</comment>
<dbReference type="InterPro" id="IPR036927">
    <property type="entry name" value="Cyt_c_oxase-like_su1_sf"/>
</dbReference>
<dbReference type="AlphaFoldDB" id="X1LT22"/>
<feature type="non-terminal residue" evidence="6">
    <location>
        <position position="253"/>
    </location>
</feature>
<accession>X1LT22</accession>
<organism evidence="6">
    <name type="scientific">marine sediment metagenome</name>
    <dbReference type="NCBI Taxonomy" id="412755"/>
    <lineage>
        <taxon>unclassified sequences</taxon>
        <taxon>metagenomes</taxon>
        <taxon>ecological metagenomes</taxon>
    </lineage>
</organism>
<dbReference type="EMBL" id="BARV01011247">
    <property type="protein sequence ID" value="GAI05540.1"/>
    <property type="molecule type" value="Genomic_DNA"/>
</dbReference>
<keyword evidence="4 5" id="KW-0472">Membrane</keyword>
<keyword evidence="2 5" id="KW-0812">Transmembrane</keyword>
<dbReference type="Gene3D" id="1.20.210.10">
    <property type="entry name" value="Cytochrome c oxidase-like, subunit I domain"/>
    <property type="match status" value="1"/>
</dbReference>
<proteinExistence type="predicted"/>
<dbReference type="InterPro" id="IPR005372">
    <property type="entry name" value="UPF0182"/>
</dbReference>
<name>X1LT22_9ZZZZ</name>
<evidence type="ECO:0000313" key="6">
    <source>
        <dbReference type="EMBL" id="GAI05540.1"/>
    </source>
</evidence>
<sequence>GNWEVMLRFFNGQPFGITDPVFNKEIAFYVFSLPFLNMLRGWFLSALIVTLLGTAGIYLLSYTVQRLRFDLARPALAHLGGLVIAILGLFAWGYWLGIWELVFSRRGVVFGASYADMHAKLPAQWILLAVVVICAGLVLVSVLRRKFRWALYGIGGWIVVAIVAGVIFPAVIQRFQVQPNELALEMPYIEHNIQFTREAFALNRVEEQSFPAEETPNPEDIVQNEVTISNIRLWDSRPLKDTYNQLQSIRLYY</sequence>
<feature type="transmembrane region" description="Helical" evidence="5">
    <location>
        <begin position="76"/>
        <end position="95"/>
    </location>
</feature>
<evidence type="ECO:0000256" key="1">
    <source>
        <dbReference type="ARBA" id="ARBA00022475"/>
    </source>
</evidence>
<reference evidence="6" key="1">
    <citation type="journal article" date="2014" name="Front. Microbiol.">
        <title>High frequency of phylogenetically diverse reductive dehalogenase-homologous genes in deep subseafloor sedimentary metagenomes.</title>
        <authorList>
            <person name="Kawai M."/>
            <person name="Futagami T."/>
            <person name="Toyoda A."/>
            <person name="Takaki Y."/>
            <person name="Nishi S."/>
            <person name="Hori S."/>
            <person name="Arai W."/>
            <person name="Tsubouchi T."/>
            <person name="Morono Y."/>
            <person name="Uchiyama I."/>
            <person name="Ito T."/>
            <person name="Fujiyama A."/>
            <person name="Inagaki F."/>
            <person name="Takami H."/>
        </authorList>
    </citation>
    <scope>NUCLEOTIDE SEQUENCE</scope>
    <source>
        <strain evidence="6">Expedition CK06-06</strain>
    </source>
</reference>
<dbReference type="PANTHER" id="PTHR39344:SF1">
    <property type="entry name" value="UPF0182 PROTEIN SLL1060"/>
    <property type="match status" value="1"/>
</dbReference>
<feature type="transmembrane region" description="Helical" evidence="5">
    <location>
        <begin position="123"/>
        <end position="143"/>
    </location>
</feature>
<dbReference type="GO" id="GO:0005576">
    <property type="term" value="C:extracellular region"/>
    <property type="evidence" value="ECO:0007669"/>
    <property type="project" value="TreeGrafter"/>
</dbReference>
<evidence type="ECO:0000256" key="2">
    <source>
        <dbReference type="ARBA" id="ARBA00022692"/>
    </source>
</evidence>
<evidence type="ECO:0000256" key="4">
    <source>
        <dbReference type="ARBA" id="ARBA00023136"/>
    </source>
</evidence>
<feature type="non-terminal residue" evidence="6">
    <location>
        <position position="1"/>
    </location>
</feature>
<dbReference type="Pfam" id="PF03699">
    <property type="entry name" value="UPF0182"/>
    <property type="match status" value="1"/>
</dbReference>
<dbReference type="GO" id="GO:0016020">
    <property type="term" value="C:membrane"/>
    <property type="evidence" value="ECO:0007669"/>
    <property type="project" value="InterPro"/>
</dbReference>
<feature type="transmembrane region" description="Helical" evidence="5">
    <location>
        <begin position="42"/>
        <end position="64"/>
    </location>
</feature>
<protein>
    <submittedName>
        <fullName evidence="6">Uncharacterized protein</fullName>
    </submittedName>
</protein>
<evidence type="ECO:0000256" key="3">
    <source>
        <dbReference type="ARBA" id="ARBA00022989"/>
    </source>
</evidence>